<dbReference type="Gene3D" id="3.30.750.24">
    <property type="entry name" value="STAS domain"/>
    <property type="match status" value="1"/>
</dbReference>
<protein>
    <submittedName>
        <fullName evidence="2">STAS domain-containing protein</fullName>
    </submittedName>
</protein>
<proteinExistence type="predicted"/>
<dbReference type="EMBL" id="JACPNR010000006">
    <property type="protein sequence ID" value="MBI2678276.1"/>
    <property type="molecule type" value="Genomic_DNA"/>
</dbReference>
<dbReference type="GO" id="GO:0043856">
    <property type="term" value="F:anti-sigma factor antagonist activity"/>
    <property type="evidence" value="ECO:0007669"/>
    <property type="project" value="TreeGrafter"/>
</dbReference>
<dbReference type="Proteomes" id="UP000779809">
    <property type="component" value="Unassembled WGS sequence"/>
</dbReference>
<dbReference type="PANTHER" id="PTHR33495">
    <property type="entry name" value="ANTI-SIGMA FACTOR ANTAGONIST TM_1081-RELATED-RELATED"/>
    <property type="match status" value="1"/>
</dbReference>
<organism evidence="2 3">
    <name type="scientific">Candidatus Korobacter versatilis</name>
    <dbReference type="NCBI Taxonomy" id="658062"/>
    <lineage>
        <taxon>Bacteria</taxon>
        <taxon>Pseudomonadati</taxon>
        <taxon>Acidobacteriota</taxon>
        <taxon>Terriglobia</taxon>
        <taxon>Terriglobales</taxon>
        <taxon>Candidatus Korobacteraceae</taxon>
        <taxon>Candidatus Korobacter</taxon>
    </lineage>
</organism>
<dbReference type="InterPro" id="IPR036513">
    <property type="entry name" value="STAS_dom_sf"/>
</dbReference>
<dbReference type="PROSITE" id="PS50801">
    <property type="entry name" value="STAS"/>
    <property type="match status" value="1"/>
</dbReference>
<dbReference type="AlphaFoldDB" id="A0A932A7R8"/>
<name>A0A932A7R8_9BACT</name>
<evidence type="ECO:0000259" key="1">
    <source>
        <dbReference type="PROSITE" id="PS50801"/>
    </source>
</evidence>
<evidence type="ECO:0000313" key="3">
    <source>
        <dbReference type="Proteomes" id="UP000779809"/>
    </source>
</evidence>
<accession>A0A932A7R8</accession>
<dbReference type="CDD" id="cd07043">
    <property type="entry name" value="STAS_anti-anti-sigma_factors"/>
    <property type="match status" value="1"/>
</dbReference>
<gene>
    <name evidence="2" type="ORF">HYX28_05805</name>
</gene>
<dbReference type="Pfam" id="PF01740">
    <property type="entry name" value="STAS"/>
    <property type="match status" value="1"/>
</dbReference>
<comment type="caution">
    <text evidence="2">The sequence shown here is derived from an EMBL/GenBank/DDBJ whole genome shotgun (WGS) entry which is preliminary data.</text>
</comment>
<dbReference type="SUPFAM" id="SSF52091">
    <property type="entry name" value="SpoIIaa-like"/>
    <property type="match status" value="1"/>
</dbReference>
<dbReference type="InterPro" id="IPR002645">
    <property type="entry name" value="STAS_dom"/>
</dbReference>
<reference evidence="2" key="1">
    <citation type="submission" date="2020-07" db="EMBL/GenBank/DDBJ databases">
        <title>Huge and variable diversity of episymbiotic CPR bacteria and DPANN archaea in groundwater ecosystems.</title>
        <authorList>
            <person name="He C.Y."/>
            <person name="Keren R."/>
            <person name="Whittaker M."/>
            <person name="Farag I.F."/>
            <person name="Doudna J."/>
            <person name="Cate J.H.D."/>
            <person name="Banfield J.F."/>
        </authorList>
    </citation>
    <scope>NUCLEOTIDE SEQUENCE</scope>
    <source>
        <strain evidence="2">NC_groundwater_580_Pr5_B-0.1um_64_19</strain>
    </source>
</reference>
<evidence type="ECO:0000313" key="2">
    <source>
        <dbReference type="EMBL" id="MBI2678276.1"/>
    </source>
</evidence>
<dbReference type="PANTHER" id="PTHR33495:SF2">
    <property type="entry name" value="ANTI-SIGMA FACTOR ANTAGONIST TM_1081-RELATED"/>
    <property type="match status" value="1"/>
</dbReference>
<feature type="domain" description="STAS" evidence="1">
    <location>
        <begin position="34"/>
        <end position="118"/>
    </location>
</feature>
<sequence length="120" mass="12980">MPTSSSPSVTTTPVGDVTVVAVRGPLKLGHPPLDELQQTLRRLADNGQVNVVVDLAEMPLFDSTGIGVLVLGFTSMRKRQGTLRLCSVVELARKMLKTVGLFSVFEVFPDREQAVAAFQQ</sequence>